<organism evidence="2 3">
    <name type="scientific">Massariosphaeria phaeospora</name>
    <dbReference type="NCBI Taxonomy" id="100035"/>
    <lineage>
        <taxon>Eukaryota</taxon>
        <taxon>Fungi</taxon>
        <taxon>Dikarya</taxon>
        <taxon>Ascomycota</taxon>
        <taxon>Pezizomycotina</taxon>
        <taxon>Dothideomycetes</taxon>
        <taxon>Pleosporomycetidae</taxon>
        <taxon>Pleosporales</taxon>
        <taxon>Pleosporales incertae sedis</taxon>
        <taxon>Massariosphaeria</taxon>
    </lineage>
</organism>
<evidence type="ECO:0000256" key="1">
    <source>
        <dbReference type="SAM" id="MobiDB-lite"/>
    </source>
</evidence>
<gene>
    <name evidence="2" type="ORF">BDV95DRAFT_273977</name>
</gene>
<reference evidence="2 3" key="1">
    <citation type="submission" date="2020-01" db="EMBL/GenBank/DDBJ databases">
        <authorList>
            <consortium name="DOE Joint Genome Institute"/>
            <person name="Haridas S."/>
            <person name="Albert R."/>
            <person name="Binder M."/>
            <person name="Bloem J."/>
            <person name="Labutti K."/>
            <person name="Salamov A."/>
            <person name="Andreopoulos B."/>
            <person name="Baker S.E."/>
            <person name="Barry K."/>
            <person name="Bills G."/>
            <person name="Bluhm B.H."/>
            <person name="Cannon C."/>
            <person name="Castanera R."/>
            <person name="Culley D.E."/>
            <person name="Daum C."/>
            <person name="Ezra D."/>
            <person name="Gonzalez J.B."/>
            <person name="Henrissat B."/>
            <person name="Kuo A."/>
            <person name="Liang C."/>
            <person name="Lipzen A."/>
            <person name="Lutzoni F."/>
            <person name="Magnuson J."/>
            <person name="Mondo S."/>
            <person name="Nolan M."/>
            <person name="Ohm R."/>
            <person name="Pangilinan J."/>
            <person name="Park H.-J.H."/>
            <person name="Ramirez L."/>
            <person name="Alfaro M."/>
            <person name="Sun H."/>
            <person name="Tritt A."/>
            <person name="Yoshinaga Y."/>
            <person name="Zwiers L.-H.L."/>
            <person name="Turgeon B.G."/>
            <person name="Goodwin S.B."/>
            <person name="Spatafora J.W."/>
            <person name="Crous P.W."/>
            <person name="Grigoriev I.V."/>
        </authorList>
    </citation>
    <scope>NUCLEOTIDE SEQUENCE [LARGE SCALE GENOMIC DNA]</scope>
    <source>
        <strain evidence="2 3">CBS 611.86</strain>
    </source>
</reference>
<feature type="region of interest" description="Disordered" evidence="1">
    <location>
        <begin position="1"/>
        <end position="54"/>
    </location>
</feature>
<accession>A0A7C8IFB6</accession>
<sequence>MAIGGREPTSTDEAGAQDKTGRSQPQGRRTREHPAGVAGRATGDVAQAKGLRGPVRPWEGSGFCSVGGPEARSLLATERERRAEAAWRAWSVDKAADGMCRYWLLFSRRLAPAQGGGGNEASPAPPCPSPWPMAWRVWGEGEGEGLTGGWGAAGGGVCSCIGAAPLRPGLAPDESCQRSSMPAGAVAVSMRAPSIGTLDLHPQRSPAKESSRAAQTLMAAPPTPASSGQTRRCG</sequence>
<name>A0A7C8IFB6_9PLEO</name>
<comment type="caution">
    <text evidence="2">The sequence shown here is derived from an EMBL/GenBank/DDBJ whole genome shotgun (WGS) entry which is preliminary data.</text>
</comment>
<dbReference type="AlphaFoldDB" id="A0A7C8IFB6"/>
<proteinExistence type="predicted"/>
<keyword evidence="3" id="KW-1185">Reference proteome</keyword>
<dbReference type="EMBL" id="JAADJZ010000004">
    <property type="protein sequence ID" value="KAF2875452.1"/>
    <property type="molecule type" value="Genomic_DNA"/>
</dbReference>
<evidence type="ECO:0000313" key="3">
    <source>
        <dbReference type="Proteomes" id="UP000481861"/>
    </source>
</evidence>
<evidence type="ECO:0000313" key="2">
    <source>
        <dbReference type="EMBL" id="KAF2875452.1"/>
    </source>
</evidence>
<protein>
    <submittedName>
        <fullName evidence="2">Uncharacterized protein</fullName>
    </submittedName>
</protein>
<feature type="region of interest" description="Disordered" evidence="1">
    <location>
        <begin position="194"/>
        <end position="234"/>
    </location>
</feature>
<feature type="compositionally biased region" description="Polar residues" evidence="1">
    <location>
        <begin position="225"/>
        <end position="234"/>
    </location>
</feature>
<dbReference type="Proteomes" id="UP000481861">
    <property type="component" value="Unassembled WGS sequence"/>
</dbReference>